<proteinExistence type="predicted"/>
<comment type="caution">
    <text evidence="1">The sequence shown here is derived from an EMBL/GenBank/DDBJ whole genome shotgun (WGS) entry which is preliminary data.</text>
</comment>
<organism evidence="1 2">
    <name type="scientific">Dyadobacter flavalbus</name>
    <dbReference type="NCBI Taxonomy" id="2579942"/>
    <lineage>
        <taxon>Bacteria</taxon>
        <taxon>Pseudomonadati</taxon>
        <taxon>Bacteroidota</taxon>
        <taxon>Cytophagia</taxon>
        <taxon>Cytophagales</taxon>
        <taxon>Spirosomataceae</taxon>
        <taxon>Dyadobacter</taxon>
    </lineage>
</organism>
<dbReference type="AlphaFoldDB" id="A0A5M8QYS0"/>
<gene>
    <name evidence="1" type="ORF">FEM33_11825</name>
</gene>
<dbReference type="RefSeq" id="WP_139012230.1">
    <property type="nucleotide sequence ID" value="NZ_VBSN01000037.1"/>
</dbReference>
<keyword evidence="2" id="KW-1185">Reference proteome</keyword>
<evidence type="ECO:0000313" key="2">
    <source>
        <dbReference type="Proteomes" id="UP000323994"/>
    </source>
</evidence>
<name>A0A5M8QYS0_9BACT</name>
<dbReference type="EMBL" id="VBSN01000037">
    <property type="protein sequence ID" value="KAA6439563.1"/>
    <property type="molecule type" value="Genomic_DNA"/>
</dbReference>
<accession>A0A5M8QYS0</accession>
<protein>
    <submittedName>
        <fullName evidence="1">Uncharacterized protein</fullName>
    </submittedName>
</protein>
<reference evidence="1 2" key="1">
    <citation type="submission" date="2019-05" db="EMBL/GenBank/DDBJ databases">
        <authorList>
            <person name="Qu J.-H."/>
        </authorList>
    </citation>
    <scope>NUCLEOTIDE SEQUENCE [LARGE SCALE GENOMIC DNA]</scope>
    <source>
        <strain evidence="1 2">NS28</strain>
    </source>
</reference>
<evidence type="ECO:0000313" key="1">
    <source>
        <dbReference type="EMBL" id="KAA6439563.1"/>
    </source>
</evidence>
<sequence length="138" mass="16229">MKIELKNVKVNNELYDELKRYLLTRVGEKIKVKDFVEDSIRYFLDHEIIPSDLKKQKAIPEQIQEVKNTTISYLKLNEAKYLGPMLSNFERINNDVSETKLLLKLLFEAVYDTSSKSPDDIVRIRKEIENIYVNSTTD</sequence>
<dbReference type="OrthoDB" id="9826526at2"/>
<dbReference type="Proteomes" id="UP000323994">
    <property type="component" value="Unassembled WGS sequence"/>
</dbReference>